<protein>
    <submittedName>
        <fullName evidence="2">Long-chain-fatty-acid--CoA ligase</fullName>
        <ecNumber evidence="2">6.2.1.3</ecNumber>
    </submittedName>
</protein>
<keyword evidence="3" id="KW-1185">Reference proteome</keyword>
<organism evidence="2 3">
    <name type="scientific">Novipirellula herctigrandis</name>
    <dbReference type="NCBI Taxonomy" id="2527986"/>
    <lineage>
        <taxon>Bacteria</taxon>
        <taxon>Pseudomonadati</taxon>
        <taxon>Planctomycetota</taxon>
        <taxon>Planctomycetia</taxon>
        <taxon>Pirellulales</taxon>
        <taxon>Pirellulaceae</taxon>
        <taxon>Novipirellula</taxon>
    </lineage>
</organism>
<feature type="domain" description="AMP-dependent synthetase/ligase" evidence="1">
    <location>
        <begin position="42"/>
        <end position="407"/>
    </location>
</feature>
<dbReference type="GO" id="GO:0004467">
    <property type="term" value="F:long-chain fatty acid-CoA ligase activity"/>
    <property type="evidence" value="ECO:0007669"/>
    <property type="project" value="UniProtKB-EC"/>
</dbReference>
<dbReference type="EMBL" id="SJPJ01000002">
    <property type="protein sequence ID" value="TWT76417.1"/>
    <property type="molecule type" value="Genomic_DNA"/>
</dbReference>
<dbReference type="Gene3D" id="3.40.50.12780">
    <property type="entry name" value="N-terminal domain of ligase-like"/>
    <property type="match status" value="1"/>
</dbReference>
<dbReference type="InterPro" id="IPR000873">
    <property type="entry name" value="AMP-dep_synth/lig_dom"/>
</dbReference>
<evidence type="ECO:0000259" key="1">
    <source>
        <dbReference type="Pfam" id="PF00501"/>
    </source>
</evidence>
<dbReference type="InterPro" id="IPR042099">
    <property type="entry name" value="ANL_N_sf"/>
</dbReference>
<dbReference type="PANTHER" id="PTHR43767:SF1">
    <property type="entry name" value="NONRIBOSOMAL PEPTIDE SYNTHASE PES1 (EUROFUNG)-RELATED"/>
    <property type="match status" value="1"/>
</dbReference>
<comment type="caution">
    <text evidence="2">The sequence shown here is derived from an EMBL/GenBank/DDBJ whole genome shotgun (WGS) entry which is preliminary data.</text>
</comment>
<evidence type="ECO:0000313" key="3">
    <source>
        <dbReference type="Proteomes" id="UP000315010"/>
    </source>
</evidence>
<reference evidence="2 3" key="1">
    <citation type="submission" date="2019-02" db="EMBL/GenBank/DDBJ databases">
        <title>Deep-cultivation of Planctomycetes and their phenomic and genomic characterization uncovers novel biology.</title>
        <authorList>
            <person name="Wiegand S."/>
            <person name="Jogler M."/>
            <person name="Boedeker C."/>
            <person name="Pinto D."/>
            <person name="Vollmers J."/>
            <person name="Rivas-Marin E."/>
            <person name="Kohn T."/>
            <person name="Peeters S.H."/>
            <person name="Heuer A."/>
            <person name="Rast P."/>
            <person name="Oberbeckmann S."/>
            <person name="Bunk B."/>
            <person name="Jeske O."/>
            <person name="Meyerdierks A."/>
            <person name="Storesund J.E."/>
            <person name="Kallscheuer N."/>
            <person name="Luecker S."/>
            <person name="Lage O.M."/>
            <person name="Pohl T."/>
            <person name="Merkel B.J."/>
            <person name="Hornburger P."/>
            <person name="Mueller R.-W."/>
            <person name="Bruemmer F."/>
            <person name="Labrenz M."/>
            <person name="Spormann A.M."/>
            <person name="Op Den Camp H."/>
            <person name="Overmann J."/>
            <person name="Amann R."/>
            <person name="Jetten M.S.M."/>
            <person name="Mascher T."/>
            <person name="Medema M.H."/>
            <person name="Devos D.P."/>
            <person name="Kaster A.-K."/>
            <person name="Ovreas L."/>
            <person name="Rohde M."/>
            <person name="Galperin M.Y."/>
            <person name="Jogler C."/>
        </authorList>
    </citation>
    <scope>NUCLEOTIDE SEQUENCE [LARGE SCALE GENOMIC DNA]</scope>
    <source>
        <strain evidence="2 3">CA13</strain>
    </source>
</reference>
<dbReference type="CDD" id="cd05910">
    <property type="entry name" value="FACL_like_1"/>
    <property type="match status" value="1"/>
</dbReference>
<dbReference type="Pfam" id="PF00501">
    <property type="entry name" value="AMP-binding"/>
    <property type="match status" value="1"/>
</dbReference>
<dbReference type="NCBIfam" id="NF006754">
    <property type="entry name" value="PRK09274.1"/>
    <property type="match status" value="1"/>
</dbReference>
<dbReference type="PROSITE" id="PS00455">
    <property type="entry name" value="AMP_BINDING"/>
    <property type="match status" value="1"/>
</dbReference>
<dbReference type="OrthoDB" id="9799237at2"/>
<dbReference type="PANTHER" id="PTHR43767">
    <property type="entry name" value="LONG-CHAIN-FATTY-ACID--COA LIGASE"/>
    <property type="match status" value="1"/>
</dbReference>
<dbReference type="Proteomes" id="UP000315010">
    <property type="component" value="Unassembled WGS sequence"/>
</dbReference>
<keyword evidence="2" id="KW-0436">Ligase</keyword>
<gene>
    <name evidence="2" type="primary">lcfB_3</name>
    <name evidence="2" type="ORF">CA13_69110</name>
</gene>
<evidence type="ECO:0000313" key="2">
    <source>
        <dbReference type="EMBL" id="TWT76417.1"/>
    </source>
</evidence>
<dbReference type="InterPro" id="IPR050237">
    <property type="entry name" value="ATP-dep_AMP-bd_enzyme"/>
</dbReference>
<dbReference type="AlphaFoldDB" id="A0A5C5YNK6"/>
<dbReference type="InterPro" id="IPR020845">
    <property type="entry name" value="AMP-binding_CS"/>
</dbReference>
<name>A0A5C5YNK6_9BACT</name>
<dbReference type="SUPFAM" id="SSF56801">
    <property type="entry name" value="Acetyl-CoA synthetase-like"/>
    <property type="match status" value="1"/>
</dbReference>
<dbReference type="RefSeq" id="WP_146404194.1">
    <property type="nucleotide sequence ID" value="NZ_SJPJ01000002.1"/>
</dbReference>
<sequence length="560" mass="62280">MNCSPTDGNVAHRLKIVSALTPAGIAIAEPDGPPRPDGLRHYNLTTFEQLDQRSDNIAKGLIAWGVKPGMRLGMLVPFGGQFIELVFALLKTGAVAVLIDPGIGKKHLVKCLSESRPDGFVGIPKAQMIRSVLRKHFPTAKWNVTVGRRWFWGGKTLDQIMELGQKADNATLPKVDQTDQAAIIFTTGSTGPPKGVLYTHGTFHAQIERIRERYDIHRGSRDLACFPLFGLFDAVMGVTTIIPDMDPTRPADVNPMRLIEAANQWEVDQAFGSPALWNTVVTWCENNKVERPFPTLRRVLSAGAPVPAVTLEKLRTLIDPDAMIVTPYGATEALPIASIESREVIAETGPATAKGKGVCVGSRFEGVQWRVIKIEDGPIDDISETSEMPRGKIGELMVSGPMVTTEYVVRSDQNPMHKVRDGDRVWHRMGDVGYLDDRDRFWFCGRKAHRVVMENRTLFTIPCEAVFNSHPSVYRSALVGKGQRPNQIPVVMVETFAKDQPNNDTEREALQAELLDLAARNPITRRIEEIIIRTKPLPVDIRHNSKIFRERLSEEIQSKV</sequence>
<proteinExistence type="predicted"/>
<accession>A0A5C5YNK6</accession>
<dbReference type="EC" id="6.2.1.3" evidence="2"/>